<dbReference type="InterPro" id="IPR016039">
    <property type="entry name" value="Thiolase-like"/>
</dbReference>
<feature type="domain" description="Thiolase N-terminal" evidence="5">
    <location>
        <begin position="5"/>
        <end position="270"/>
    </location>
</feature>
<dbReference type="GO" id="GO:0016746">
    <property type="term" value="F:acyltransferase activity"/>
    <property type="evidence" value="ECO:0007669"/>
    <property type="project" value="UniProtKB-KW"/>
</dbReference>
<dbReference type="PANTHER" id="PTHR43365">
    <property type="entry name" value="BLR7806 PROTEIN"/>
    <property type="match status" value="1"/>
</dbReference>
<keyword evidence="3 4" id="KW-0012">Acyltransferase</keyword>
<dbReference type="PIRSF" id="PIRSF000429">
    <property type="entry name" value="Ac-CoA_Ac_transf"/>
    <property type="match status" value="1"/>
</dbReference>
<evidence type="ECO:0000313" key="8">
    <source>
        <dbReference type="Proteomes" id="UP001551675"/>
    </source>
</evidence>
<keyword evidence="2 4" id="KW-0808">Transferase</keyword>
<organism evidence="7 8">
    <name type="scientific">Microtetraspora glauca</name>
    <dbReference type="NCBI Taxonomy" id="1996"/>
    <lineage>
        <taxon>Bacteria</taxon>
        <taxon>Bacillati</taxon>
        <taxon>Actinomycetota</taxon>
        <taxon>Actinomycetes</taxon>
        <taxon>Streptosporangiales</taxon>
        <taxon>Streptosporangiaceae</taxon>
        <taxon>Microtetraspora</taxon>
    </lineage>
</organism>
<dbReference type="EC" id="2.3.1.-" evidence="7"/>
<dbReference type="RefSeq" id="WP_061253980.1">
    <property type="nucleotide sequence ID" value="NZ_JBFALK010000014.1"/>
</dbReference>
<dbReference type="CDD" id="cd00751">
    <property type="entry name" value="thiolase"/>
    <property type="match status" value="1"/>
</dbReference>
<keyword evidence="8" id="KW-1185">Reference proteome</keyword>
<comment type="similarity">
    <text evidence="1 4">Belongs to the thiolase-like superfamily. Thiolase family.</text>
</comment>
<dbReference type="Gene3D" id="3.40.47.10">
    <property type="match status" value="2"/>
</dbReference>
<gene>
    <name evidence="7" type="ORF">AB0I59_24825</name>
</gene>
<feature type="domain" description="Thiolase C-terminal" evidence="6">
    <location>
        <begin position="279"/>
        <end position="400"/>
    </location>
</feature>
<reference evidence="7 8" key="1">
    <citation type="submission" date="2024-06" db="EMBL/GenBank/DDBJ databases">
        <title>The Natural Products Discovery Center: Release of the First 8490 Sequenced Strains for Exploring Actinobacteria Biosynthetic Diversity.</title>
        <authorList>
            <person name="Kalkreuter E."/>
            <person name="Kautsar S.A."/>
            <person name="Yang D."/>
            <person name="Bader C.D."/>
            <person name="Teijaro C.N."/>
            <person name="Fluegel L."/>
            <person name="Davis C.M."/>
            <person name="Simpson J.R."/>
            <person name="Lauterbach L."/>
            <person name="Steele A.D."/>
            <person name="Gui C."/>
            <person name="Meng S."/>
            <person name="Li G."/>
            <person name="Viehrig K."/>
            <person name="Ye F."/>
            <person name="Su P."/>
            <person name="Kiefer A.F."/>
            <person name="Nichols A."/>
            <person name="Cepeda A.J."/>
            <person name="Yan W."/>
            <person name="Fan B."/>
            <person name="Jiang Y."/>
            <person name="Adhikari A."/>
            <person name="Zheng C.-J."/>
            <person name="Schuster L."/>
            <person name="Cowan T.M."/>
            <person name="Smanski M.J."/>
            <person name="Chevrette M.G."/>
            <person name="De Carvalho L.P.S."/>
            <person name="Shen B."/>
        </authorList>
    </citation>
    <scope>NUCLEOTIDE SEQUENCE [LARGE SCALE GENOMIC DNA]</scope>
    <source>
        <strain evidence="7 8">NPDC050100</strain>
    </source>
</reference>
<dbReference type="InterPro" id="IPR020613">
    <property type="entry name" value="Thiolase_CS"/>
</dbReference>
<protein>
    <submittedName>
        <fullName evidence="7">Thiolase family protein</fullName>
        <ecNumber evidence="7">2.3.1.-</ecNumber>
    </submittedName>
</protein>
<dbReference type="InterPro" id="IPR020616">
    <property type="entry name" value="Thiolase_N"/>
</dbReference>
<dbReference type="NCBIfam" id="TIGR01930">
    <property type="entry name" value="AcCoA-C-Actrans"/>
    <property type="match status" value="1"/>
</dbReference>
<proteinExistence type="inferred from homology"/>
<dbReference type="InterPro" id="IPR020617">
    <property type="entry name" value="Thiolase_C"/>
</dbReference>
<evidence type="ECO:0000256" key="1">
    <source>
        <dbReference type="ARBA" id="ARBA00010982"/>
    </source>
</evidence>
<evidence type="ECO:0000256" key="3">
    <source>
        <dbReference type="ARBA" id="ARBA00023315"/>
    </source>
</evidence>
<comment type="caution">
    <text evidence="7">The sequence shown here is derived from an EMBL/GenBank/DDBJ whole genome shotgun (WGS) entry which is preliminary data.</text>
</comment>
<evidence type="ECO:0000313" key="7">
    <source>
        <dbReference type="EMBL" id="MEV0971841.1"/>
    </source>
</evidence>
<dbReference type="EMBL" id="JBFALK010000014">
    <property type="protein sequence ID" value="MEV0971841.1"/>
    <property type="molecule type" value="Genomic_DNA"/>
</dbReference>
<dbReference type="PROSITE" id="PS00737">
    <property type="entry name" value="THIOLASE_2"/>
    <property type="match status" value="1"/>
</dbReference>
<sequence length="402" mass="42216">MPAPVIVEAVRTAAGKRGGSLSGWHPAELAAETLKAVVARAGISPDLVDDVVMGCVTQVGPQSTNIARNAVLAAGWPAKVPGTTVDRQCGSSQQAIHFAAQAVMSGYMDVVVAAGVECMSTVPMFSNAPEGDIRAVYGDEVQRRYADRVSYGLPGLVPQGISAELIVDRWGLTREDLDAYGLRSQLRAAAATAEGRFRREIVPVARKVRDPETGQITEPGGLLTEDECVRATSAEALARLKPAFVPEGRVTAGNASQIVDGAAAVLIMRDDVAERLGLRPRAAIRWMSVVGDDPVEMLTAPIPATRDVLAKAGLTADRIDLFEVNEAFAPVVLAWQRELGADPGKVNVNGGGISLGHPLGASGAKLMVTLLHELERTGGRYGLQTMCEGGGMANATIIERLA</sequence>
<dbReference type="PANTHER" id="PTHR43365:SF1">
    <property type="entry name" value="ACETYL-COA C-ACYLTRANSFERASE"/>
    <property type="match status" value="1"/>
</dbReference>
<name>A0ABV3GJM3_MICGL</name>
<evidence type="ECO:0000259" key="5">
    <source>
        <dbReference type="Pfam" id="PF00108"/>
    </source>
</evidence>
<dbReference type="Pfam" id="PF02803">
    <property type="entry name" value="Thiolase_C"/>
    <property type="match status" value="1"/>
</dbReference>
<dbReference type="InterPro" id="IPR002155">
    <property type="entry name" value="Thiolase"/>
</dbReference>
<dbReference type="Pfam" id="PF00108">
    <property type="entry name" value="Thiolase_N"/>
    <property type="match status" value="1"/>
</dbReference>
<evidence type="ECO:0000256" key="2">
    <source>
        <dbReference type="ARBA" id="ARBA00022679"/>
    </source>
</evidence>
<evidence type="ECO:0000259" key="6">
    <source>
        <dbReference type="Pfam" id="PF02803"/>
    </source>
</evidence>
<dbReference type="SUPFAM" id="SSF53901">
    <property type="entry name" value="Thiolase-like"/>
    <property type="match status" value="2"/>
</dbReference>
<accession>A0ABV3GJM3</accession>
<dbReference type="Proteomes" id="UP001551675">
    <property type="component" value="Unassembled WGS sequence"/>
</dbReference>
<evidence type="ECO:0000256" key="4">
    <source>
        <dbReference type="RuleBase" id="RU003557"/>
    </source>
</evidence>